<dbReference type="Pfam" id="PF02518">
    <property type="entry name" value="HATPase_c"/>
    <property type="match status" value="1"/>
</dbReference>
<dbReference type="GO" id="GO:0000155">
    <property type="term" value="F:phosphorelay sensor kinase activity"/>
    <property type="evidence" value="ECO:0007669"/>
    <property type="project" value="InterPro"/>
</dbReference>
<keyword evidence="3" id="KW-0597">Phosphoprotein</keyword>
<organism evidence="11 12">
    <name type="scientific">Maribacter ulvicola</name>
    <dbReference type="NCBI Taxonomy" id="228959"/>
    <lineage>
        <taxon>Bacteria</taxon>
        <taxon>Pseudomonadati</taxon>
        <taxon>Bacteroidota</taxon>
        <taxon>Flavobacteriia</taxon>
        <taxon>Flavobacteriales</taxon>
        <taxon>Flavobacteriaceae</taxon>
        <taxon>Maribacter</taxon>
    </lineage>
</organism>
<feature type="repeat" description="TPR" evidence="7">
    <location>
        <begin position="102"/>
        <end position="135"/>
    </location>
</feature>
<keyword evidence="12" id="KW-1185">Reference proteome</keyword>
<dbReference type="Gene3D" id="1.10.287.130">
    <property type="match status" value="1"/>
</dbReference>
<dbReference type="InterPro" id="IPR036890">
    <property type="entry name" value="HATPase_C_sf"/>
</dbReference>
<dbReference type="PANTHER" id="PTHR43711:SF1">
    <property type="entry name" value="HISTIDINE KINASE 1"/>
    <property type="match status" value="1"/>
</dbReference>
<comment type="catalytic activity">
    <reaction evidence="1">
        <text>ATP + protein L-histidine = ADP + protein N-phospho-L-histidine.</text>
        <dbReference type="EC" id="2.7.13.3"/>
    </reaction>
</comment>
<evidence type="ECO:0000256" key="5">
    <source>
        <dbReference type="ARBA" id="ARBA00022777"/>
    </source>
</evidence>
<dbReference type="Pfam" id="PF13424">
    <property type="entry name" value="TPR_12"/>
    <property type="match status" value="1"/>
</dbReference>
<dbReference type="SMART" id="SM00388">
    <property type="entry name" value="HisKA"/>
    <property type="match status" value="1"/>
</dbReference>
<dbReference type="Gene3D" id="3.30.565.10">
    <property type="entry name" value="Histidine kinase-like ATPase, C-terminal domain"/>
    <property type="match status" value="1"/>
</dbReference>
<dbReference type="CDD" id="cd00075">
    <property type="entry name" value="HATPase"/>
    <property type="match status" value="1"/>
</dbReference>
<dbReference type="InterPro" id="IPR003661">
    <property type="entry name" value="HisK_dim/P_dom"/>
</dbReference>
<evidence type="ECO:0000256" key="7">
    <source>
        <dbReference type="PROSITE-ProRule" id="PRU00339"/>
    </source>
</evidence>
<keyword evidence="5 11" id="KW-0418">Kinase</keyword>
<feature type="transmembrane region" description="Helical" evidence="9">
    <location>
        <begin position="413"/>
        <end position="433"/>
    </location>
</feature>
<protein>
    <recommendedName>
        <fullName evidence="2">histidine kinase</fullName>
        <ecNumber evidence="2">2.7.13.3</ecNumber>
    </recommendedName>
</protein>
<evidence type="ECO:0000256" key="3">
    <source>
        <dbReference type="ARBA" id="ARBA00022553"/>
    </source>
</evidence>
<dbReference type="SUPFAM" id="SSF48452">
    <property type="entry name" value="TPR-like"/>
    <property type="match status" value="2"/>
</dbReference>
<dbReference type="PROSITE" id="PS50109">
    <property type="entry name" value="HIS_KIN"/>
    <property type="match status" value="1"/>
</dbReference>
<feature type="domain" description="Histidine kinase" evidence="10">
    <location>
        <begin position="473"/>
        <end position="689"/>
    </location>
</feature>
<dbReference type="Gene3D" id="1.25.40.10">
    <property type="entry name" value="Tetratricopeptide repeat domain"/>
    <property type="match status" value="2"/>
</dbReference>
<feature type="coiled-coil region" evidence="8">
    <location>
        <begin position="434"/>
        <end position="469"/>
    </location>
</feature>
<proteinExistence type="predicted"/>
<dbReference type="AlphaFoldDB" id="A0A1N6YMP3"/>
<sequence length="696" mass="80330">MNNRHLQIYKLYYLFRGCLFICLFIKIAVHTINAQNTNRDKLLSEIEQIKKSTNFSTKDTTYINHLQNLATEYRFHNLDSLKILSKKSLDLSKKANFINGVISSYHSLGGYYSDKGKIDIAISYFIKAYELANMHENHFLKVRTLNDLAKEYGYKGEYSKALKWYLATIEIAEKYDYKNIISIVNDNIAHLYLAQKDYKQAMVFLQRSKSIHEEIGNPIFLAETLSNIASTYADMNELDYAMYNINVSIATFEKEKILEWLAYCYEIKGKIYLKKNKNTWAIYWYKQSELLHKEIEDDRGKIDLLNGMTEALMNQNKDSIAEVYALNAYNLSKKIGLRSGIKNSAHKLSKIYKNKKDYEKSLWFHEMYQVTYESLTQAGNENALNMLKTKMEYNQQKQQLIIDNEKALAKQKVYIYVGIIVLFIFAIITFIIYRNEQEQKKLNLELRNKKSDLEEKQAYLNELNQTKNKLFSIIGHDLRGPIGAFQGLLKLFKEGEMTKDEFLNFVPKLKVDIDTISFTLNNLLSWGQTQMNGAITKHSVTNLDDIVEENIALLSEIAESKSISLINRIGPNCQVWSDPNQIDIIIRNLLSNALKFTPNNGQIIIGAIQKIKTCEIYVKDNGLGMSEDIISKLFTKDSNHTTYGTNDEKGTGLGLSLCKEMVEKNNGKIWVHSALGKGSSFYFTIPRIQKQYKESA</sequence>
<evidence type="ECO:0000313" key="11">
    <source>
        <dbReference type="EMBL" id="SIR15719.1"/>
    </source>
</evidence>
<evidence type="ECO:0000256" key="4">
    <source>
        <dbReference type="ARBA" id="ARBA00022679"/>
    </source>
</evidence>
<dbReference type="SUPFAM" id="SSF47384">
    <property type="entry name" value="Homodimeric domain of signal transducing histidine kinase"/>
    <property type="match status" value="1"/>
</dbReference>
<dbReference type="InterPro" id="IPR036097">
    <property type="entry name" value="HisK_dim/P_sf"/>
</dbReference>
<dbReference type="InterPro" id="IPR050736">
    <property type="entry name" value="Sensor_HK_Regulatory"/>
</dbReference>
<keyword evidence="8" id="KW-0175">Coiled coil</keyword>
<dbReference type="PRINTS" id="PR00344">
    <property type="entry name" value="BCTRLSENSOR"/>
</dbReference>
<dbReference type="CDD" id="cd00082">
    <property type="entry name" value="HisKA"/>
    <property type="match status" value="1"/>
</dbReference>
<dbReference type="SUPFAM" id="SSF55874">
    <property type="entry name" value="ATPase domain of HSP90 chaperone/DNA topoisomerase II/histidine kinase"/>
    <property type="match status" value="1"/>
</dbReference>
<keyword evidence="9" id="KW-1133">Transmembrane helix</keyword>
<keyword evidence="4" id="KW-0808">Transferase</keyword>
<keyword evidence="9" id="KW-0812">Transmembrane</keyword>
<reference evidence="12" key="1">
    <citation type="submission" date="2017-01" db="EMBL/GenBank/DDBJ databases">
        <authorList>
            <person name="Varghese N."/>
            <person name="Submissions S."/>
        </authorList>
    </citation>
    <scope>NUCLEOTIDE SEQUENCE [LARGE SCALE GENOMIC DNA]</scope>
    <source>
        <strain evidence="12">DSM 15366</strain>
    </source>
</reference>
<evidence type="ECO:0000256" key="8">
    <source>
        <dbReference type="SAM" id="Coils"/>
    </source>
</evidence>
<dbReference type="OrthoDB" id="9810447at2"/>
<dbReference type="RefSeq" id="WP_084182109.1">
    <property type="nucleotide sequence ID" value="NZ_FTMA01000007.1"/>
</dbReference>
<evidence type="ECO:0000313" key="12">
    <source>
        <dbReference type="Proteomes" id="UP000186953"/>
    </source>
</evidence>
<dbReference type="EMBL" id="FTMA01000007">
    <property type="protein sequence ID" value="SIR15719.1"/>
    <property type="molecule type" value="Genomic_DNA"/>
</dbReference>
<dbReference type="PROSITE" id="PS50005">
    <property type="entry name" value="TPR"/>
    <property type="match status" value="1"/>
</dbReference>
<evidence type="ECO:0000259" key="10">
    <source>
        <dbReference type="PROSITE" id="PS50109"/>
    </source>
</evidence>
<dbReference type="SMART" id="SM00387">
    <property type="entry name" value="HATPase_c"/>
    <property type="match status" value="1"/>
</dbReference>
<keyword evidence="6" id="KW-0902">Two-component regulatory system</keyword>
<dbReference type="STRING" id="228959.SAMN05421797_10758"/>
<dbReference type="EC" id="2.7.13.3" evidence="2"/>
<dbReference type="SMART" id="SM00028">
    <property type="entry name" value="TPR"/>
    <property type="match status" value="5"/>
</dbReference>
<evidence type="ECO:0000256" key="6">
    <source>
        <dbReference type="ARBA" id="ARBA00023012"/>
    </source>
</evidence>
<dbReference type="InterPro" id="IPR004358">
    <property type="entry name" value="Sig_transdc_His_kin-like_C"/>
</dbReference>
<dbReference type="InterPro" id="IPR003594">
    <property type="entry name" value="HATPase_dom"/>
</dbReference>
<dbReference type="InterPro" id="IPR019734">
    <property type="entry name" value="TPR_rpt"/>
</dbReference>
<dbReference type="InterPro" id="IPR005467">
    <property type="entry name" value="His_kinase_dom"/>
</dbReference>
<dbReference type="InterPro" id="IPR011990">
    <property type="entry name" value="TPR-like_helical_dom_sf"/>
</dbReference>
<feature type="transmembrane region" description="Helical" evidence="9">
    <location>
        <begin position="12"/>
        <end position="32"/>
    </location>
</feature>
<keyword evidence="7" id="KW-0802">TPR repeat</keyword>
<dbReference type="Proteomes" id="UP000186953">
    <property type="component" value="Unassembled WGS sequence"/>
</dbReference>
<dbReference type="PANTHER" id="PTHR43711">
    <property type="entry name" value="TWO-COMPONENT HISTIDINE KINASE"/>
    <property type="match status" value="1"/>
</dbReference>
<name>A0A1N6YMP3_9FLAO</name>
<keyword evidence="9" id="KW-0472">Membrane</keyword>
<accession>A0A1N6YMP3</accession>
<gene>
    <name evidence="11" type="ORF">SAMN05421797_10758</name>
</gene>
<evidence type="ECO:0000256" key="1">
    <source>
        <dbReference type="ARBA" id="ARBA00000085"/>
    </source>
</evidence>
<dbReference type="FunFam" id="3.30.565.10:FF:000006">
    <property type="entry name" value="Sensor histidine kinase WalK"/>
    <property type="match status" value="1"/>
</dbReference>
<evidence type="ECO:0000256" key="9">
    <source>
        <dbReference type="SAM" id="Phobius"/>
    </source>
</evidence>
<evidence type="ECO:0000256" key="2">
    <source>
        <dbReference type="ARBA" id="ARBA00012438"/>
    </source>
</evidence>